<dbReference type="AlphaFoldDB" id="A0A4R6VN62"/>
<dbReference type="EMBL" id="SNYR01000002">
    <property type="protein sequence ID" value="TDQ63636.1"/>
    <property type="molecule type" value="Genomic_DNA"/>
</dbReference>
<dbReference type="InterPro" id="IPR029058">
    <property type="entry name" value="AB_hydrolase_fold"/>
</dbReference>
<accession>A0A4R6VN62</accession>
<keyword evidence="5" id="KW-1185">Reference proteome</keyword>
<name>A0A4R6VN62_9HYPH</name>
<dbReference type="RefSeq" id="WP_133572306.1">
    <property type="nucleotide sequence ID" value="NZ_SNYR01000002.1"/>
</dbReference>
<dbReference type="SUPFAM" id="SSF53474">
    <property type="entry name" value="alpha/beta-Hydrolases"/>
    <property type="match status" value="1"/>
</dbReference>
<dbReference type="OrthoDB" id="9793083at2"/>
<dbReference type="Pfam" id="PF00561">
    <property type="entry name" value="Abhydrolase_1"/>
    <property type="match status" value="1"/>
</dbReference>
<reference evidence="4 5" key="1">
    <citation type="submission" date="2019-03" db="EMBL/GenBank/DDBJ databases">
        <title>Genomic Encyclopedia of Type Strains, Phase III (KMG-III): the genomes of soil and plant-associated and newly described type strains.</title>
        <authorList>
            <person name="Whitman W."/>
        </authorList>
    </citation>
    <scope>NUCLEOTIDE SEQUENCE [LARGE SCALE GENOMIC DNA]</scope>
    <source>
        <strain evidence="4 5">CGMCC 1.7002</strain>
    </source>
</reference>
<comment type="caution">
    <text evidence="4">The sequence shown here is derived from an EMBL/GenBank/DDBJ whole genome shotgun (WGS) entry which is preliminary data.</text>
</comment>
<dbReference type="PRINTS" id="PR00793">
    <property type="entry name" value="PROAMNOPTASE"/>
</dbReference>
<dbReference type="InterPro" id="IPR000073">
    <property type="entry name" value="AB_hydrolase_1"/>
</dbReference>
<organism evidence="4 5">
    <name type="scientific">Maritalea mobilis</name>
    <dbReference type="NCBI Taxonomy" id="483324"/>
    <lineage>
        <taxon>Bacteria</taxon>
        <taxon>Pseudomonadati</taxon>
        <taxon>Pseudomonadota</taxon>
        <taxon>Alphaproteobacteria</taxon>
        <taxon>Hyphomicrobiales</taxon>
        <taxon>Devosiaceae</taxon>
        <taxon>Maritalea</taxon>
    </lineage>
</organism>
<sequence>MAILKKIILLALSALTLTVVIAISFALWFSPSKTPAISGANLGTQPIAEQQRLSINGSEQYLLLRGANRDNPVLLLVHGGPGSPDTPFYRHHNAVLEQHFTLAFWHQRGAGKSQRSGLNPDDFTVEQFVADAHAVTAHLKQSLGKNKVFILGHSWGSMLALSTVAAHPDDYHAYIGTGQLADVPASEALAFQAALEHAKSSDDDAALAQLQKVGAFSGVPIDADFLTARAQVSRFGLSYDKGPFDLFIKPLILTKEYSLNDKIDFVREAQSLESIMSSPAFNLLPVIFNTDLSTEIPAVDVPVFMLQGRHDFLAHHDVAKDYFDRLNAPQKQFFSFEKSAHFPAFEEPQKFNQILIEQIRPIAN</sequence>
<protein>
    <submittedName>
        <fullName evidence="4">Pimeloyl-ACP methyl ester carboxylesterase</fullName>
    </submittedName>
</protein>
<comment type="similarity">
    <text evidence="1">Belongs to the peptidase S33 family.</text>
</comment>
<keyword evidence="2" id="KW-0378">Hydrolase</keyword>
<feature type="domain" description="AB hydrolase-1" evidence="3">
    <location>
        <begin position="72"/>
        <end position="348"/>
    </location>
</feature>
<evidence type="ECO:0000313" key="5">
    <source>
        <dbReference type="Proteomes" id="UP000295391"/>
    </source>
</evidence>
<dbReference type="GO" id="GO:0008233">
    <property type="term" value="F:peptidase activity"/>
    <property type="evidence" value="ECO:0007669"/>
    <property type="project" value="InterPro"/>
</dbReference>
<dbReference type="Gene3D" id="3.40.50.1820">
    <property type="entry name" value="alpha/beta hydrolase"/>
    <property type="match status" value="1"/>
</dbReference>
<dbReference type="Proteomes" id="UP000295391">
    <property type="component" value="Unassembled WGS sequence"/>
</dbReference>
<dbReference type="GO" id="GO:0016020">
    <property type="term" value="C:membrane"/>
    <property type="evidence" value="ECO:0007669"/>
    <property type="project" value="TreeGrafter"/>
</dbReference>
<dbReference type="PANTHER" id="PTHR43798">
    <property type="entry name" value="MONOACYLGLYCEROL LIPASE"/>
    <property type="match status" value="1"/>
</dbReference>
<proteinExistence type="inferred from homology"/>
<dbReference type="PANTHER" id="PTHR43798:SF33">
    <property type="entry name" value="HYDROLASE, PUTATIVE (AFU_ORTHOLOGUE AFUA_2G14860)-RELATED"/>
    <property type="match status" value="1"/>
</dbReference>
<gene>
    <name evidence="4" type="ORF">ATL17_1643</name>
</gene>
<dbReference type="InterPro" id="IPR050266">
    <property type="entry name" value="AB_hydrolase_sf"/>
</dbReference>
<dbReference type="InterPro" id="IPR002410">
    <property type="entry name" value="Peptidase_S33"/>
</dbReference>
<evidence type="ECO:0000259" key="3">
    <source>
        <dbReference type="Pfam" id="PF00561"/>
    </source>
</evidence>
<evidence type="ECO:0000256" key="2">
    <source>
        <dbReference type="ARBA" id="ARBA00022801"/>
    </source>
</evidence>
<evidence type="ECO:0000313" key="4">
    <source>
        <dbReference type="EMBL" id="TDQ63636.1"/>
    </source>
</evidence>
<evidence type="ECO:0000256" key="1">
    <source>
        <dbReference type="ARBA" id="ARBA00010088"/>
    </source>
</evidence>
<dbReference type="GO" id="GO:0006508">
    <property type="term" value="P:proteolysis"/>
    <property type="evidence" value="ECO:0007669"/>
    <property type="project" value="InterPro"/>
</dbReference>